<feature type="domain" description="DNA methylase N-4/N-6" evidence="9">
    <location>
        <begin position="30"/>
        <end position="265"/>
    </location>
</feature>
<dbReference type="SUPFAM" id="SSF53335">
    <property type="entry name" value="S-adenosyl-L-methionine-dependent methyltransferases"/>
    <property type="match status" value="1"/>
</dbReference>
<dbReference type="RefSeq" id="WP_274038995.1">
    <property type="nucleotide sequence ID" value="NZ_JANCPR020000069.1"/>
</dbReference>
<dbReference type="Gene3D" id="3.40.50.150">
    <property type="entry name" value="Vaccinia Virus protein VP39"/>
    <property type="match status" value="1"/>
</dbReference>
<name>A0ABT7A989_9ACTN</name>
<evidence type="ECO:0000256" key="6">
    <source>
        <dbReference type="ARBA" id="ARBA00023125"/>
    </source>
</evidence>
<keyword evidence="4" id="KW-0949">S-adenosyl-L-methionine</keyword>
<dbReference type="PANTHER" id="PTHR13370:SF3">
    <property type="entry name" value="TRNA (GUANINE(10)-N2)-METHYLTRANSFERASE HOMOLOG"/>
    <property type="match status" value="1"/>
</dbReference>
<evidence type="ECO:0000313" key="10">
    <source>
        <dbReference type="EMBL" id="MDJ1137903.1"/>
    </source>
</evidence>
<comment type="catalytic activity">
    <reaction evidence="7">
        <text>a 2'-deoxycytidine in DNA + S-adenosyl-L-methionine = an N(4)-methyl-2'-deoxycytidine in DNA + S-adenosyl-L-homocysteine + H(+)</text>
        <dbReference type="Rhea" id="RHEA:16857"/>
        <dbReference type="Rhea" id="RHEA-COMP:11369"/>
        <dbReference type="Rhea" id="RHEA-COMP:13674"/>
        <dbReference type="ChEBI" id="CHEBI:15378"/>
        <dbReference type="ChEBI" id="CHEBI:57856"/>
        <dbReference type="ChEBI" id="CHEBI:59789"/>
        <dbReference type="ChEBI" id="CHEBI:85452"/>
        <dbReference type="ChEBI" id="CHEBI:137933"/>
        <dbReference type="EC" id="2.1.1.113"/>
    </reaction>
</comment>
<dbReference type="PANTHER" id="PTHR13370">
    <property type="entry name" value="RNA METHYLASE-RELATED"/>
    <property type="match status" value="1"/>
</dbReference>
<reference evidence="10 11" key="1">
    <citation type="submission" date="2023-05" db="EMBL/GenBank/DDBJ databases">
        <title>Streptantibioticus silvisoli sp. nov., acidotolerant actinomycetes 1 from pine litter.</title>
        <authorList>
            <person name="Swiecimska M."/>
            <person name="Golinska P."/>
            <person name="Sangal V."/>
            <person name="Wachnowicz B."/>
            <person name="Goodfellow M."/>
        </authorList>
    </citation>
    <scope>NUCLEOTIDE SEQUENCE [LARGE SCALE GENOMIC DNA]</scope>
    <source>
        <strain evidence="10 11">DSM 42109</strain>
    </source>
</reference>
<keyword evidence="11" id="KW-1185">Reference proteome</keyword>
<evidence type="ECO:0000313" key="11">
    <source>
        <dbReference type="Proteomes" id="UP001214441"/>
    </source>
</evidence>
<dbReference type="Pfam" id="PF01555">
    <property type="entry name" value="N6_N4_Mtase"/>
    <property type="match status" value="1"/>
</dbReference>
<evidence type="ECO:0000256" key="3">
    <source>
        <dbReference type="ARBA" id="ARBA00022679"/>
    </source>
</evidence>
<accession>A0ABT7A989</accession>
<dbReference type="InterPro" id="IPR002941">
    <property type="entry name" value="DNA_methylase_N4/N6"/>
</dbReference>
<dbReference type="GO" id="GO:0008168">
    <property type="term" value="F:methyltransferase activity"/>
    <property type="evidence" value="ECO:0007669"/>
    <property type="project" value="UniProtKB-KW"/>
</dbReference>
<dbReference type="InterPro" id="IPR001091">
    <property type="entry name" value="RM_Methyltransferase"/>
</dbReference>
<sequence length="279" mass="30837">MTEPYYHDDHVTLLLGDALDVLRTLPDGAVDCIVTSPPYYGLRDYGTPGQYGLEPTPAEYVERLRAVFAEARRVLADDGTLWLNVGDSYYSGKGAPVGVDRRQRARRWGAVRPLDRAGMGVPRKSLLMVPARVALALQDDWWTLRSEIIWRRPDAAPEPTARDRPARTTERIYLLTRGPRYGYERSDTAATDVWTMSPDRGRESGGHVAPFPIELPLRCIKAGCKPGGIVLDPFSGSGTTGAAARQLGRQYVGIDLNADYHDLARNRFAQGILDLDGIA</sequence>
<keyword evidence="5" id="KW-0680">Restriction system</keyword>
<protein>
    <recommendedName>
        <fullName evidence="8">Methyltransferase</fullName>
        <ecNumber evidence="8">2.1.1.-</ecNumber>
    </recommendedName>
</protein>
<dbReference type="EC" id="2.1.1.-" evidence="8"/>
<evidence type="ECO:0000256" key="8">
    <source>
        <dbReference type="RuleBase" id="RU362026"/>
    </source>
</evidence>
<dbReference type="GO" id="GO:0032259">
    <property type="term" value="P:methylation"/>
    <property type="evidence" value="ECO:0007669"/>
    <property type="project" value="UniProtKB-KW"/>
</dbReference>
<dbReference type="PRINTS" id="PR00508">
    <property type="entry name" value="S21N4MTFRASE"/>
</dbReference>
<evidence type="ECO:0000256" key="4">
    <source>
        <dbReference type="ARBA" id="ARBA00022691"/>
    </source>
</evidence>
<comment type="caution">
    <text evidence="10">The sequence shown here is derived from an EMBL/GenBank/DDBJ whole genome shotgun (WGS) entry which is preliminary data.</text>
</comment>
<dbReference type="Proteomes" id="UP001214441">
    <property type="component" value="Unassembled WGS sequence"/>
</dbReference>
<proteinExistence type="inferred from homology"/>
<dbReference type="InterPro" id="IPR017985">
    <property type="entry name" value="MeTrfase_CN4_CS"/>
</dbReference>
<gene>
    <name evidence="10" type="ORF">NMN56_039300</name>
</gene>
<comment type="similarity">
    <text evidence="1">Belongs to the N(4)/N(6)-methyltransferase family. N(4) subfamily.</text>
</comment>
<evidence type="ECO:0000256" key="2">
    <source>
        <dbReference type="ARBA" id="ARBA00022603"/>
    </source>
</evidence>
<dbReference type="PROSITE" id="PS00093">
    <property type="entry name" value="N4_MTASE"/>
    <property type="match status" value="1"/>
</dbReference>
<organism evidence="10 11">
    <name type="scientific">Streptomyces iconiensis</name>
    <dbReference type="NCBI Taxonomy" id="1384038"/>
    <lineage>
        <taxon>Bacteria</taxon>
        <taxon>Bacillati</taxon>
        <taxon>Actinomycetota</taxon>
        <taxon>Actinomycetes</taxon>
        <taxon>Kitasatosporales</taxon>
        <taxon>Streptomycetaceae</taxon>
        <taxon>Streptomyces</taxon>
    </lineage>
</organism>
<evidence type="ECO:0000256" key="5">
    <source>
        <dbReference type="ARBA" id="ARBA00022747"/>
    </source>
</evidence>
<keyword evidence="2 10" id="KW-0489">Methyltransferase</keyword>
<dbReference type="EMBL" id="JANCPR020000069">
    <property type="protein sequence ID" value="MDJ1137903.1"/>
    <property type="molecule type" value="Genomic_DNA"/>
</dbReference>
<keyword evidence="3 10" id="KW-0808">Transferase</keyword>
<keyword evidence="6" id="KW-0238">DNA-binding</keyword>
<evidence type="ECO:0000259" key="9">
    <source>
        <dbReference type="Pfam" id="PF01555"/>
    </source>
</evidence>
<dbReference type="InterPro" id="IPR029063">
    <property type="entry name" value="SAM-dependent_MTases_sf"/>
</dbReference>
<evidence type="ECO:0000256" key="7">
    <source>
        <dbReference type="ARBA" id="ARBA00049120"/>
    </source>
</evidence>
<evidence type="ECO:0000256" key="1">
    <source>
        <dbReference type="ARBA" id="ARBA00010203"/>
    </source>
</evidence>